<keyword evidence="3" id="KW-1185">Reference proteome</keyword>
<proteinExistence type="predicted"/>
<protein>
    <recommendedName>
        <fullName evidence="4">Secreted protein</fullName>
    </recommendedName>
</protein>
<reference evidence="3" key="1">
    <citation type="submission" date="2023-07" db="EMBL/GenBank/DDBJ databases">
        <title>30 novel species of actinomycetes from the DSMZ collection.</title>
        <authorList>
            <person name="Nouioui I."/>
        </authorList>
    </citation>
    <scope>NUCLEOTIDE SEQUENCE [LARGE SCALE GENOMIC DNA]</scope>
    <source>
        <strain evidence="3">DSM 41886</strain>
    </source>
</reference>
<name>A0ABU2RXI4_9ACTN</name>
<comment type="caution">
    <text evidence="2">The sequence shown here is derived from an EMBL/GenBank/DDBJ whole genome shotgun (WGS) entry which is preliminary data.</text>
</comment>
<feature type="region of interest" description="Disordered" evidence="1">
    <location>
        <begin position="39"/>
        <end position="109"/>
    </location>
</feature>
<dbReference type="EMBL" id="JAVREV010000001">
    <property type="protein sequence ID" value="MDT0441461.1"/>
    <property type="molecule type" value="Genomic_DNA"/>
</dbReference>
<evidence type="ECO:0000256" key="1">
    <source>
        <dbReference type="SAM" id="MobiDB-lite"/>
    </source>
</evidence>
<accession>A0ABU2RXI4</accession>
<feature type="region of interest" description="Disordered" evidence="1">
    <location>
        <begin position="1"/>
        <end position="25"/>
    </location>
</feature>
<dbReference type="PANTHER" id="PTHR45985:SF3">
    <property type="entry name" value="CHITIN DEACETYLASE-LIKE 4"/>
    <property type="match status" value="1"/>
</dbReference>
<feature type="compositionally biased region" description="Low complexity" evidence="1">
    <location>
        <begin position="1"/>
        <end position="14"/>
    </location>
</feature>
<organism evidence="2 3">
    <name type="scientific">Streptomyces johnsoniae</name>
    <dbReference type="NCBI Taxonomy" id="3075532"/>
    <lineage>
        <taxon>Bacteria</taxon>
        <taxon>Bacillati</taxon>
        <taxon>Actinomycetota</taxon>
        <taxon>Actinomycetes</taxon>
        <taxon>Kitasatosporales</taxon>
        <taxon>Streptomycetaceae</taxon>
        <taxon>Streptomyces</taxon>
    </lineage>
</organism>
<dbReference type="PANTHER" id="PTHR45985">
    <property type="match status" value="1"/>
</dbReference>
<gene>
    <name evidence="2" type="ORF">RM779_02435</name>
</gene>
<evidence type="ECO:0008006" key="4">
    <source>
        <dbReference type="Google" id="ProtNLM"/>
    </source>
</evidence>
<dbReference type="Gene3D" id="3.20.20.370">
    <property type="entry name" value="Glycoside hydrolase/deacetylase"/>
    <property type="match status" value="1"/>
</dbReference>
<evidence type="ECO:0000313" key="2">
    <source>
        <dbReference type="EMBL" id="MDT0441461.1"/>
    </source>
</evidence>
<dbReference type="RefSeq" id="WP_311615472.1">
    <property type="nucleotide sequence ID" value="NZ_JAVREV010000001.1"/>
</dbReference>
<dbReference type="SUPFAM" id="SSF88713">
    <property type="entry name" value="Glycoside hydrolase/deacetylase"/>
    <property type="match status" value="1"/>
</dbReference>
<dbReference type="InterPro" id="IPR011330">
    <property type="entry name" value="Glyco_hydro/deAcase_b/a-brl"/>
</dbReference>
<dbReference type="InterPro" id="IPR052740">
    <property type="entry name" value="CE4"/>
</dbReference>
<evidence type="ECO:0000313" key="3">
    <source>
        <dbReference type="Proteomes" id="UP001183615"/>
    </source>
</evidence>
<sequence>MGSHRQQQQQQEPSPSGPRRRSLLGFGVTAGVLGAGGYAAARYGSTGSGTASALEHFPTPGDGDGSGGETPEGPSVENPRLIGDGSTADTGPQPGQPEARALDPGERPPQFVVVSWDGAASLDDGLFDRFRGLAGELGAGMTFFLTGLYLLPEAQKDRYLPPRNAPGASDVGYLDDGHIRETLRQLRASWLEGHEIGTHFNGHFCGGTGSVEHWDRADWHSEIEQAHAFVTQWRANTGFDDLEPLPFDYRKELVGGRTPCLLGQQNLLPVAAELGWRYDASSPGGLQQWPARTDSGIWDFPLQSVPFPGHGFEVLTMDYSMLANQSGGDTDGDPAQYATWQEQATGAFLAGFERAYGTNRAPLFLGNHFEQWNGGIYMDAVEDALREMATYDDVRFVSFRQLCDWLEAQRPQVLDNLTSLGVGQAPPNGWGRVVTG</sequence>
<feature type="compositionally biased region" description="Low complexity" evidence="1">
    <location>
        <begin position="39"/>
        <end position="53"/>
    </location>
</feature>
<dbReference type="Proteomes" id="UP001183615">
    <property type="component" value="Unassembled WGS sequence"/>
</dbReference>